<gene>
    <name evidence="1" type="ORF">SAMN04488101_101220</name>
</gene>
<name>A0A1W2A135_9SPHI</name>
<accession>A0A1W2A135</accession>
<sequence>MGIIRNGFGGNISGKVGNIVFYTLNGKQVARTIGKITANPTVPQLQCRQGMAVINIFIKHVAAFINVGFQLLAKGTTRTPNNMAVAYNKRNALQGTYPNVVIAYDKVLVTQGSMWGAIEPSVEMTLQGLDFSWSCPASVTWPRVNDQVMVLVYFPVIKKVVYILSGDWRSNCATSLALQSNLLNEYMEVYISFIAENRKNIANSTYLGSFNKP</sequence>
<evidence type="ECO:0000313" key="1">
    <source>
        <dbReference type="EMBL" id="SMC54131.1"/>
    </source>
</evidence>
<dbReference type="Pfam" id="PF19781">
    <property type="entry name" value="DUF6266"/>
    <property type="match status" value="1"/>
</dbReference>
<keyword evidence="2" id="KW-1185">Reference proteome</keyword>
<protein>
    <submittedName>
        <fullName evidence="1">Uncharacterized protein</fullName>
    </submittedName>
</protein>
<dbReference type="STRING" id="475255.SAMN04488101_101220"/>
<reference evidence="1 2" key="1">
    <citation type="submission" date="2017-04" db="EMBL/GenBank/DDBJ databases">
        <authorList>
            <person name="Afonso C.L."/>
            <person name="Miller P.J."/>
            <person name="Scott M.A."/>
            <person name="Spackman E."/>
            <person name="Goraichik I."/>
            <person name="Dimitrov K.M."/>
            <person name="Suarez D.L."/>
            <person name="Swayne D.E."/>
        </authorList>
    </citation>
    <scope>NUCLEOTIDE SEQUENCE [LARGE SCALE GENOMIC DNA]</scope>
    <source>
        <strain evidence="1 2">DSM 19625</strain>
    </source>
</reference>
<organism evidence="1 2">
    <name type="scientific">Pedobacter nyackensis</name>
    <dbReference type="NCBI Taxonomy" id="475255"/>
    <lineage>
        <taxon>Bacteria</taxon>
        <taxon>Pseudomonadati</taxon>
        <taxon>Bacteroidota</taxon>
        <taxon>Sphingobacteriia</taxon>
        <taxon>Sphingobacteriales</taxon>
        <taxon>Sphingobacteriaceae</taxon>
        <taxon>Pedobacter</taxon>
    </lineage>
</organism>
<dbReference type="OrthoDB" id="648163at2"/>
<dbReference type="EMBL" id="FWYB01000001">
    <property type="protein sequence ID" value="SMC54131.1"/>
    <property type="molecule type" value="Genomic_DNA"/>
</dbReference>
<dbReference type="InterPro" id="IPR046233">
    <property type="entry name" value="DUF6266"/>
</dbReference>
<dbReference type="RefSeq" id="WP_084286814.1">
    <property type="nucleotide sequence ID" value="NZ_FWYB01000001.1"/>
</dbReference>
<proteinExistence type="predicted"/>
<dbReference type="Proteomes" id="UP000192678">
    <property type="component" value="Unassembled WGS sequence"/>
</dbReference>
<evidence type="ECO:0000313" key="2">
    <source>
        <dbReference type="Proteomes" id="UP000192678"/>
    </source>
</evidence>
<dbReference type="AlphaFoldDB" id="A0A1W2A135"/>